<dbReference type="InterPro" id="IPR051488">
    <property type="entry name" value="WD_repeat_striatin"/>
</dbReference>
<comment type="caution">
    <text evidence="5">The sequence shown here is derived from an EMBL/GenBank/DDBJ whole genome shotgun (WGS) entry which is preliminary data.</text>
</comment>
<evidence type="ECO:0000256" key="1">
    <source>
        <dbReference type="ARBA" id="ARBA00022574"/>
    </source>
</evidence>
<dbReference type="SUPFAM" id="SSF50978">
    <property type="entry name" value="WD40 repeat-like"/>
    <property type="match status" value="1"/>
</dbReference>
<dbReference type="AlphaFoldDB" id="A0A3M7RQJ1"/>
<dbReference type="PROSITE" id="PS00678">
    <property type="entry name" value="WD_REPEATS_1"/>
    <property type="match status" value="3"/>
</dbReference>
<evidence type="ECO:0000256" key="4">
    <source>
        <dbReference type="SAM" id="MobiDB-lite"/>
    </source>
</evidence>
<feature type="repeat" description="WD" evidence="3">
    <location>
        <begin position="454"/>
        <end position="484"/>
    </location>
</feature>
<dbReference type="STRING" id="10195.A0A3M7RQJ1"/>
<dbReference type="PRINTS" id="PR00320">
    <property type="entry name" value="GPROTEINBRPT"/>
</dbReference>
<feature type="compositionally biased region" description="Polar residues" evidence="4">
    <location>
        <begin position="136"/>
        <end position="148"/>
    </location>
</feature>
<dbReference type="PROSITE" id="PS50294">
    <property type="entry name" value="WD_REPEATS_REGION"/>
    <property type="match status" value="4"/>
</dbReference>
<dbReference type="Proteomes" id="UP000276133">
    <property type="component" value="Unassembled WGS sequence"/>
</dbReference>
<organism evidence="5 6">
    <name type="scientific">Brachionus plicatilis</name>
    <name type="common">Marine rotifer</name>
    <name type="synonym">Brachionus muelleri</name>
    <dbReference type="NCBI Taxonomy" id="10195"/>
    <lineage>
        <taxon>Eukaryota</taxon>
        <taxon>Metazoa</taxon>
        <taxon>Spiralia</taxon>
        <taxon>Gnathifera</taxon>
        <taxon>Rotifera</taxon>
        <taxon>Eurotatoria</taxon>
        <taxon>Monogononta</taxon>
        <taxon>Pseudotrocha</taxon>
        <taxon>Ploima</taxon>
        <taxon>Brachionidae</taxon>
        <taxon>Brachionus</taxon>
    </lineage>
</organism>
<reference evidence="5 6" key="1">
    <citation type="journal article" date="2018" name="Sci. Rep.">
        <title>Genomic signatures of local adaptation to the degree of environmental predictability in rotifers.</title>
        <authorList>
            <person name="Franch-Gras L."/>
            <person name="Hahn C."/>
            <person name="Garcia-Roger E.M."/>
            <person name="Carmona M.J."/>
            <person name="Serra M."/>
            <person name="Gomez A."/>
        </authorList>
    </citation>
    <scope>NUCLEOTIDE SEQUENCE [LARGE SCALE GENOMIC DNA]</scope>
    <source>
        <strain evidence="5">HYR1</strain>
    </source>
</reference>
<keyword evidence="1 3" id="KW-0853">WD repeat</keyword>
<gene>
    <name evidence="5" type="ORF">BpHYR1_012324</name>
</gene>
<protein>
    <submittedName>
        <fullName evidence="5">Striatin-3-like isoform X1</fullName>
    </submittedName>
</protein>
<dbReference type="InterPro" id="IPR001680">
    <property type="entry name" value="WD40_rpt"/>
</dbReference>
<dbReference type="PANTHER" id="PTHR15653:SF0">
    <property type="entry name" value="CONNECTOR OF KINASE TO AP-1, ISOFORM E"/>
    <property type="match status" value="1"/>
</dbReference>
<feature type="region of interest" description="Disordered" evidence="4">
    <location>
        <begin position="136"/>
        <end position="172"/>
    </location>
</feature>
<keyword evidence="2" id="KW-0677">Repeat</keyword>
<feature type="compositionally biased region" description="Acidic residues" evidence="4">
    <location>
        <begin position="151"/>
        <end position="160"/>
    </location>
</feature>
<dbReference type="InterPro" id="IPR036322">
    <property type="entry name" value="WD40_repeat_dom_sf"/>
</dbReference>
<sequence length="671" mass="74124">ENETSAYSIGQHPILNKENTASNSTIKQGRQLLKQYLQEIGCTDTIIDVRSARLRSLLGKATSNQGEQQPMDLLTQANQLDPLSSIVNGNKQLLQLSINSNNKRASTNKANGALNSSDVQKILKLSDNDSNQKVLSLSGVTSEQTSGSAFYDDDEEMGEEEANKNSPDGDLDTEDALKEFAFLSSESGSDSDSSSDWNVDKAHLTKLTEQYKKDRKSAKSAKIEAQHSMVNTHRPNRSALQAMIVNLTEQSDENQSDASNSVQSNVSIMGSKSAASLDSSPNTKNDKIKFNTPNSLFSLEDDTFSNESNLGELSRISVGNTMNMTGISDETIIDSSRKTISNKHTLRGHFDSIRCLAFHTNESVLLSGSEDHTIKLWNLDKSTINNKKNSNTDIEPLFTFRKHTGPVLSLLVTPSGDHAISSGLDSKIIIWNIPNHDTIDQYDPYNPNVFVKNLKGHKDAVWNLSLVDNTLVSVSADSTVRVWNPFSVDELDDALSSCLSCFNEDKSEGIPTSVDFINNENSRIITSFGQSHHILYDLETSKSIAKFDFFDSSTNTHCYKVVSQPSSSLILSAHEDKKIRFFDLNSGKMVYFMVAHQDACTDIAIDPTCNYLLSSSHDCSIRLWNLENKNCIQEMTSHRKKYDESINCVAFHATKPFVASGGADALIKIYV</sequence>
<evidence type="ECO:0000256" key="3">
    <source>
        <dbReference type="PROSITE-ProRule" id="PRU00221"/>
    </source>
</evidence>
<proteinExistence type="predicted"/>
<accession>A0A3M7RQJ1</accession>
<dbReference type="Gene3D" id="2.130.10.10">
    <property type="entry name" value="YVTN repeat-like/Quinoprotein amine dehydrogenase"/>
    <property type="match status" value="2"/>
</dbReference>
<dbReference type="PROSITE" id="PS50082">
    <property type="entry name" value="WD_REPEATS_2"/>
    <property type="match status" value="4"/>
</dbReference>
<dbReference type="CDD" id="cd00200">
    <property type="entry name" value="WD40"/>
    <property type="match status" value="1"/>
</dbReference>
<dbReference type="OrthoDB" id="727118at2759"/>
<dbReference type="Pfam" id="PF00400">
    <property type="entry name" value="WD40"/>
    <property type="match status" value="5"/>
</dbReference>
<keyword evidence="6" id="KW-1185">Reference proteome</keyword>
<evidence type="ECO:0000313" key="5">
    <source>
        <dbReference type="EMBL" id="RNA25627.1"/>
    </source>
</evidence>
<dbReference type="InterPro" id="IPR020472">
    <property type="entry name" value="WD40_PAC1"/>
</dbReference>
<feature type="repeat" description="WD" evidence="3">
    <location>
        <begin position="346"/>
        <end position="387"/>
    </location>
</feature>
<evidence type="ECO:0000256" key="2">
    <source>
        <dbReference type="ARBA" id="ARBA00022737"/>
    </source>
</evidence>
<dbReference type="PANTHER" id="PTHR15653">
    <property type="entry name" value="STRIATIN"/>
    <property type="match status" value="1"/>
</dbReference>
<feature type="non-terminal residue" evidence="5">
    <location>
        <position position="1"/>
    </location>
</feature>
<evidence type="ECO:0000313" key="6">
    <source>
        <dbReference type="Proteomes" id="UP000276133"/>
    </source>
</evidence>
<dbReference type="SMART" id="SM00320">
    <property type="entry name" value="WD40"/>
    <property type="match status" value="7"/>
</dbReference>
<feature type="region of interest" description="Disordered" evidence="4">
    <location>
        <begin position="208"/>
        <end position="237"/>
    </location>
</feature>
<dbReference type="EMBL" id="REGN01002893">
    <property type="protein sequence ID" value="RNA25627.1"/>
    <property type="molecule type" value="Genomic_DNA"/>
</dbReference>
<dbReference type="InterPro" id="IPR019775">
    <property type="entry name" value="WD40_repeat_CS"/>
</dbReference>
<feature type="repeat" description="WD" evidence="3">
    <location>
        <begin position="593"/>
        <end position="634"/>
    </location>
</feature>
<name>A0A3M7RQJ1_BRAPC</name>
<dbReference type="InterPro" id="IPR015943">
    <property type="entry name" value="WD40/YVTN_repeat-like_dom_sf"/>
</dbReference>
<feature type="repeat" description="WD" evidence="3">
    <location>
        <begin position="400"/>
        <end position="441"/>
    </location>
</feature>